<keyword evidence="8" id="KW-0132">Cell division</keyword>
<keyword evidence="2" id="KW-1003">Cell membrane</keyword>
<evidence type="ECO:0000256" key="5">
    <source>
        <dbReference type="ARBA" id="ARBA00023136"/>
    </source>
</evidence>
<protein>
    <submittedName>
        <fullName evidence="8">Cell division protein FtsX</fullName>
    </submittedName>
</protein>
<feature type="domain" description="ABC3 transporter permease C-terminal" evidence="7">
    <location>
        <begin position="179"/>
        <end position="293"/>
    </location>
</feature>
<feature type="transmembrane region" description="Helical" evidence="6">
    <location>
        <begin position="228"/>
        <end position="251"/>
    </location>
</feature>
<feature type="transmembrane region" description="Helical" evidence="6">
    <location>
        <begin position="176"/>
        <end position="196"/>
    </location>
</feature>
<feature type="transmembrane region" description="Helical" evidence="6">
    <location>
        <begin position="27"/>
        <end position="50"/>
    </location>
</feature>
<dbReference type="Pfam" id="PF02687">
    <property type="entry name" value="FtsX"/>
    <property type="match status" value="1"/>
</dbReference>
<dbReference type="Proteomes" id="UP001595607">
    <property type="component" value="Unassembled WGS sequence"/>
</dbReference>
<sequence length="305" mass="31670">MSDYEDSLADVKSGNTPIIPESGVSGFSLAIVIGVLAFLAGIALTGFFAVDAAVSGWSGELTGTITVQVRGMTPEEIRIGADAAEEILRSTEGLSNVTRLPQEEAEALLEPWLGMDNLPDDLPLPVLITADVTPELRADLGSLRQTLVEAVPSASLNDHGAWTDQLVAAASRIRGLAFMAFVLVILASSAVIVFAARAGLAAHRNIVEVLHLVGATDSFIAQQIGNRYLMLGLVGGSVGALAAWLATKFLAVVTGDAGGFLPAFSIDAGTAVWLLSIPILLGGLSTIAARVAVLRALRGEDRYVA</sequence>
<proteinExistence type="predicted"/>
<evidence type="ECO:0000256" key="2">
    <source>
        <dbReference type="ARBA" id="ARBA00022475"/>
    </source>
</evidence>
<dbReference type="PANTHER" id="PTHR47755">
    <property type="entry name" value="CELL DIVISION PROTEIN FTSX"/>
    <property type="match status" value="1"/>
</dbReference>
<dbReference type="RefSeq" id="WP_189576708.1">
    <property type="nucleotide sequence ID" value="NZ_BMXU01000002.1"/>
</dbReference>
<evidence type="ECO:0000259" key="7">
    <source>
        <dbReference type="Pfam" id="PF02687"/>
    </source>
</evidence>
<evidence type="ECO:0000256" key="4">
    <source>
        <dbReference type="ARBA" id="ARBA00022989"/>
    </source>
</evidence>
<name>A0ABV7MEM4_9PROT</name>
<keyword evidence="3 6" id="KW-0812">Transmembrane</keyword>
<keyword evidence="4 6" id="KW-1133">Transmembrane helix</keyword>
<comment type="caution">
    <text evidence="8">The sequence shown here is derived from an EMBL/GenBank/DDBJ whole genome shotgun (WGS) entry which is preliminary data.</text>
</comment>
<gene>
    <name evidence="8" type="ORF">ACFONP_13855</name>
</gene>
<evidence type="ECO:0000313" key="9">
    <source>
        <dbReference type="Proteomes" id="UP001595607"/>
    </source>
</evidence>
<accession>A0ABV7MEM4</accession>
<keyword evidence="5 6" id="KW-0472">Membrane</keyword>
<keyword evidence="9" id="KW-1185">Reference proteome</keyword>
<evidence type="ECO:0000313" key="8">
    <source>
        <dbReference type="EMBL" id="MFC3303813.1"/>
    </source>
</evidence>
<comment type="subcellular location">
    <subcellularLocation>
        <location evidence="1">Cell membrane</location>
        <topology evidence="1">Multi-pass membrane protein</topology>
    </subcellularLocation>
</comment>
<evidence type="ECO:0000256" key="3">
    <source>
        <dbReference type="ARBA" id="ARBA00022692"/>
    </source>
</evidence>
<organism evidence="8 9">
    <name type="scientific">Parvularcula lutaonensis</name>
    <dbReference type="NCBI Taxonomy" id="491923"/>
    <lineage>
        <taxon>Bacteria</taxon>
        <taxon>Pseudomonadati</taxon>
        <taxon>Pseudomonadota</taxon>
        <taxon>Alphaproteobacteria</taxon>
        <taxon>Parvularculales</taxon>
        <taxon>Parvularculaceae</taxon>
        <taxon>Parvularcula</taxon>
    </lineage>
</organism>
<dbReference type="InterPro" id="IPR003838">
    <property type="entry name" value="ABC3_permease_C"/>
</dbReference>
<dbReference type="InterPro" id="IPR004513">
    <property type="entry name" value="FtsX"/>
</dbReference>
<evidence type="ECO:0000256" key="1">
    <source>
        <dbReference type="ARBA" id="ARBA00004651"/>
    </source>
</evidence>
<keyword evidence="8" id="KW-0131">Cell cycle</keyword>
<evidence type="ECO:0000256" key="6">
    <source>
        <dbReference type="SAM" id="Phobius"/>
    </source>
</evidence>
<reference evidence="9" key="1">
    <citation type="journal article" date="2019" name="Int. J. Syst. Evol. Microbiol.">
        <title>The Global Catalogue of Microorganisms (GCM) 10K type strain sequencing project: providing services to taxonomists for standard genome sequencing and annotation.</title>
        <authorList>
            <consortium name="The Broad Institute Genomics Platform"/>
            <consortium name="The Broad Institute Genome Sequencing Center for Infectious Disease"/>
            <person name="Wu L."/>
            <person name="Ma J."/>
        </authorList>
    </citation>
    <scope>NUCLEOTIDE SEQUENCE [LARGE SCALE GENOMIC DNA]</scope>
    <source>
        <strain evidence="9">KCTC 22245</strain>
    </source>
</reference>
<feature type="transmembrane region" description="Helical" evidence="6">
    <location>
        <begin position="271"/>
        <end position="293"/>
    </location>
</feature>
<dbReference type="GO" id="GO:0051301">
    <property type="term" value="P:cell division"/>
    <property type="evidence" value="ECO:0007669"/>
    <property type="project" value="UniProtKB-KW"/>
</dbReference>
<dbReference type="PANTHER" id="PTHR47755:SF1">
    <property type="entry name" value="CELL DIVISION PROTEIN FTSX"/>
    <property type="match status" value="1"/>
</dbReference>
<dbReference type="EMBL" id="JBHRVA010000003">
    <property type="protein sequence ID" value="MFC3303813.1"/>
    <property type="molecule type" value="Genomic_DNA"/>
</dbReference>